<organism evidence="2 3">
    <name type="scientific">Hymenobacter cavernae</name>
    <dbReference type="NCBI Taxonomy" id="2044852"/>
    <lineage>
        <taxon>Bacteria</taxon>
        <taxon>Pseudomonadati</taxon>
        <taxon>Bacteroidota</taxon>
        <taxon>Cytophagia</taxon>
        <taxon>Cytophagales</taxon>
        <taxon>Hymenobacteraceae</taxon>
        <taxon>Hymenobacter</taxon>
    </lineage>
</organism>
<proteinExistence type="predicted"/>
<comment type="caution">
    <text evidence="2">The sequence shown here is derived from an EMBL/GenBank/DDBJ whole genome shotgun (WGS) entry which is preliminary data.</text>
</comment>
<keyword evidence="3" id="KW-1185">Reference proteome</keyword>
<dbReference type="Proteomes" id="UP000632273">
    <property type="component" value="Unassembled WGS sequence"/>
</dbReference>
<gene>
    <name evidence="2" type="ORF">GCM10011383_27300</name>
</gene>
<evidence type="ECO:0000256" key="1">
    <source>
        <dbReference type="SAM" id="MobiDB-lite"/>
    </source>
</evidence>
<feature type="region of interest" description="Disordered" evidence="1">
    <location>
        <begin position="36"/>
        <end position="62"/>
    </location>
</feature>
<evidence type="ECO:0008006" key="4">
    <source>
        <dbReference type="Google" id="ProtNLM"/>
    </source>
</evidence>
<accession>A0ABQ1UDE1</accession>
<feature type="compositionally biased region" description="Basic residues" evidence="1">
    <location>
        <begin position="53"/>
        <end position="62"/>
    </location>
</feature>
<evidence type="ECO:0000313" key="2">
    <source>
        <dbReference type="EMBL" id="GGF14616.1"/>
    </source>
</evidence>
<dbReference type="EMBL" id="BMHT01000005">
    <property type="protein sequence ID" value="GGF14616.1"/>
    <property type="molecule type" value="Genomic_DNA"/>
</dbReference>
<name>A0ABQ1UDE1_9BACT</name>
<sequence>MGVGTPGPYYGPYYGPRYYPARPYYRPRTVIVDRPRYYRPAPGPRPGYYHNNVRPHRSMRVR</sequence>
<evidence type="ECO:0000313" key="3">
    <source>
        <dbReference type="Proteomes" id="UP000632273"/>
    </source>
</evidence>
<protein>
    <recommendedName>
        <fullName evidence="4">Spore coat protein</fullName>
    </recommendedName>
</protein>
<reference evidence="3" key="1">
    <citation type="journal article" date="2019" name="Int. J. Syst. Evol. Microbiol.">
        <title>The Global Catalogue of Microorganisms (GCM) 10K type strain sequencing project: providing services to taxonomists for standard genome sequencing and annotation.</title>
        <authorList>
            <consortium name="The Broad Institute Genomics Platform"/>
            <consortium name="The Broad Institute Genome Sequencing Center for Infectious Disease"/>
            <person name="Wu L."/>
            <person name="Ma J."/>
        </authorList>
    </citation>
    <scope>NUCLEOTIDE SEQUENCE [LARGE SCALE GENOMIC DNA]</scope>
    <source>
        <strain evidence="3">CGMCC 1.15197</strain>
    </source>
</reference>